<organism evidence="2 3">
    <name type="scientific">Homoserinibacter gongjuensis</name>
    <dbReference type="NCBI Taxonomy" id="1162968"/>
    <lineage>
        <taxon>Bacteria</taxon>
        <taxon>Bacillati</taxon>
        <taxon>Actinomycetota</taxon>
        <taxon>Actinomycetes</taxon>
        <taxon>Micrococcales</taxon>
        <taxon>Microbacteriaceae</taxon>
        <taxon>Homoserinibacter</taxon>
    </lineage>
</organism>
<evidence type="ECO:0000313" key="2">
    <source>
        <dbReference type="EMBL" id="GMA92751.1"/>
    </source>
</evidence>
<protein>
    <recommendedName>
        <fullName evidence="4">DUF3040 domain-containing protein</fullName>
    </recommendedName>
</protein>
<evidence type="ECO:0008006" key="4">
    <source>
        <dbReference type="Google" id="ProtNLM"/>
    </source>
</evidence>
<comment type="caution">
    <text evidence="2">The sequence shown here is derived from an EMBL/GenBank/DDBJ whole genome shotgun (WGS) entry which is preliminary data.</text>
</comment>
<proteinExistence type="predicted"/>
<feature type="transmembrane region" description="Helical" evidence="1">
    <location>
        <begin position="40"/>
        <end position="61"/>
    </location>
</feature>
<dbReference type="Proteomes" id="UP001157069">
    <property type="component" value="Unassembled WGS sequence"/>
</dbReference>
<keyword evidence="1" id="KW-1133">Transmembrane helix</keyword>
<dbReference type="EMBL" id="BSVA01000001">
    <property type="protein sequence ID" value="GMA92751.1"/>
    <property type="molecule type" value="Genomic_DNA"/>
</dbReference>
<feature type="transmembrane region" description="Helical" evidence="1">
    <location>
        <begin position="67"/>
        <end position="90"/>
    </location>
</feature>
<evidence type="ECO:0000313" key="3">
    <source>
        <dbReference type="Proteomes" id="UP001157069"/>
    </source>
</evidence>
<dbReference type="RefSeq" id="WP_284301532.1">
    <property type="nucleotide sequence ID" value="NZ_BSVA01000001.1"/>
</dbReference>
<evidence type="ECO:0000256" key="1">
    <source>
        <dbReference type="SAM" id="Phobius"/>
    </source>
</evidence>
<keyword evidence="3" id="KW-1185">Reference proteome</keyword>
<name>A0ABQ6K1V2_9MICO</name>
<dbReference type="InterPro" id="IPR021401">
    <property type="entry name" value="DUF3040"/>
</dbReference>
<keyword evidence="1" id="KW-0812">Transmembrane</keyword>
<accession>A0ABQ6K1V2</accession>
<sequence>MPLSEQEQRLLDEMERNLYHSEADDVATVGARRGRANGTAIIIAAVGILIGLALLVTGVIIRQPLVGVLGFAAMFAGVVLVVAPPLRFTVPSRPQQTRR</sequence>
<keyword evidence="1" id="KW-0472">Membrane</keyword>
<reference evidence="3" key="1">
    <citation type="journal article" date="2019" name="Int. J. Syst. Evol. Microbiol.">
        <title>The Global Catalogue of Microorganisms (GCM) 10K type strain sequencing project: providing services to taxonomists for standard genome sequencing and annotation.</title>
        <authorList>
            <consortium name="The Broad Institute Genomics Platform"/>
            <consortium name="The Broad Institute Genome Sequencing Center for Infectious Disease"/>
            <person name="Wu L."/>
            <person name="Ma J."/>
        </authorList>
    </citation>
    <scope>NUCLEOTIDE SEQUENCE [LARGE SCALE GENOMIC DNA]</scope>
    <source>
        <strain evidence="3">NBRC 108755</strain>
    </source>
</reference>
<dbReference type="Pfam" id="PF11239">
    <property type="entry name" value="DUF3040"/>
    <property type="match status" value="1"/>
</dbReference>
<gene>
    <name evidence="2" type="ORF">GCM10025869_32800</name>
</gene>